<evidence type="ECO:0000313" key="1">
    <source>
        <dbReference type="EMBL" id="RJY11832.1"/>
    </source>
</evidence>
<accession>A0A3A6TIE9</accession>
<organism evidence="1 2">
    <name type="scientific">Parashewanella spongiae</name>
    <dbReference type="NCBI Taxonomy" id="342950"/>
    <lineage>
        <taxon>Bacteria</taxon>
        <taxon>Pseudomonadati</taxon>
        <taxon>Pseudomonadota</taxon>
        <taxon>Gammaproteobacteria</taxon>
        <taxon>Alteromonadales</taxon>
        <taxon>Shewanellaceae</taxon>
        <taxon>Parashewanella</taxon>
    </lineage>
</organism>
<dbReference type="EMBL" id="QYYH01000080">
    <property type="protein sequence ID" value="RJY11832.1"/>
    <property type="molecule type" value="Genomic_DNA"/>
</dbReference>
<protein>
    <submittedName>
        <fullName evidence="1">Uncharacterized protein</fullName>
    </submittedName>
</protein>
<gene>
    <name evidence="1" type="ORF">D5R81_12885</name>
</gene>
<dbReference type="Proteomes" id="UP000273022">
    <property type="component" value="Unassembled WGS sequence"/>
</dbReference>
<name>A0A3A6TIE9_9GAMM</name>
<dbReference type="RefSeq" id="WP_121854047.1">
    <property type="nucleotide sequence ID" value="NZ_CP037952.1"/>
</dbReference>
<comment type="caution">
    <text evidence="1">The sequence shown here is derived from an EMBL/GenBank/DDBJ whole genome shotgun (WGS) entry which is preliminary data.</text>
</comment>
<evidence type="ECO:0000313" key="2">
    <source>
        <dbReference type="Proteomes" id="UP000273022"/>
    </source>
</evidence>
<keyword evidence="2" id="KW-1185">Reference proteome</keyword>
<reference evidence="1 2" key="1">
    <citation type="submission" date="2018-09" db="EMBL/GenBank/DDBJ databases">
        <title>Phylogeny of the Shewanellaceae, and recommendation for two new genera, Pseudoshewanella and Parashewanella.</title>
        <authorList>
            <person name="Wang G."/>
        </authorList>
    </citation>
    <scope>NUCLEOTIDE SEQUENCE [LARGE SCALE GENOMIC DNA]</scope>
    <source>
        <strain evidence="1 2">KCTC 22492</strain>
    </source>
</reference>
<sequence length="392" mass="44244">MAVKVARAMWCSDTKSLTNYGPLKYWVETKGKSEPSKLKPEFEFELDVVDISGITKKTYKLMAKKERGWWCVNAKFFNNFFEKHSEQWNDARSSVVGYLNKGLAECDSTVLIECDKDKGTESYVVVAKVGSQSVDVIVEGEKHSDVVDEDVLLTISKFADQASKKAYEEVKAKAAIKPKLKFEKDGDFDLVEHEHALLADVNYSIAEVNYHAGNLKKRIGTTTANKIARDTIFNLISAKETTAKETTVNIHILELEEQDVRSCNLTSYLWNIQKQIEEKSVNGVQMVIVGITHRGYFHSSMENHAILAVFTRKGVEIIDSKAGNKYSSDFIHHISAFQDENDHLNCARYSAYTAIEMAKLIKEESNDIDVGELLNKISKPSLDLLSSIFWKS</sequence>
<proteinExistence type="predicted"/>
<dbReference type="AlphaFoldDB" id="A0A3A6TIE9"/>